<evidence type="ECO:0008006" key="3">
    <source>
        <dbReference type="Google" id="ProtNLM"/>
    </source>
</evidence>
<gene>
    <name evidence="1" type="ORF">WAE58_01840</name>
</gene>
<sequence length="140" mass="15042">MKSASKNLSLVLSVLALTVLFSCKKKEGGSPVNSDEEAAKRVVGTYKGTLDATQEYFNAIIVITKENGNKVKITPKQGEPYSNVTPKIITVKAIQNSDDAEAIGTPEGTLVYQHSVKNISIVTLSSSSSDVTYNFRGTKQ</sequence>
<proteinExistence type="predicted"/>
<evidence type="ECO:0000313" key="2">
    <source>
        <dbReference type="Proteomes" id="UP001378956"/>
    </source>
</evidence>
<comment type="caution">
    <text evidence="1">The sequence shown here is derived from an EMBL/GenBank/DDBJ whole genome shotgun (WGS) entry which is preliminary data.</text>
</comment>
<evidence type="ECO:0000313" key="1">
    <source>
        <dbReference type="EMBL" id="MEJ2901145.1"/>
    </source>
</evidence>
<dbReference type="Proteomes" id="UP001378956">
    <property type="component" value="Unassembled WGS sequence"/>
</dbReference>
<reference evidence="1 2" key="1">
    <citation type="submission" date="2024-03" db="EMBL/GenBank/DDBJ databases">
        <title>Sequence of Lycoming College Course Isolates.</title>
        <authorList>
            <person name="Plotts O."/>
            <person name="Newman J."/>
        </authorList>
    </citation>
    <scope>NUCLEOTIDE SEQUENCE [LARGE SCALE GENOMIC DNA]</scope>
    <source>
        <strain evidence="1 2">CJB-3</strain>
    </source>
</reference>
<name>A0ABU8NFW5_9SPHI</name>
<organism evidence="1 2">
    <name type="scientific">Pedobacter panaciterrae</name>
    <dbReference type="NCBI Taxonomy" id="363849"/>
    <lineage>
        <taxon>Bacteria</taxon>
        <taxon>Pseudomonadati</taxon>
        <taxon>Bacteroidota</taxon>
        <taxon>Sphingobacteriia</taxon>
        <taxon>Sphingobacteriales</taxon>
        <taxon>Sphingobacteriaceae</taxon>
        <taxon>Pedobacter</taxon>
    </lineage>
</organism>
<protein>
    <recommendedName>
        <fullName evidence="3">Lipoprotein</fullName>
    </recommendedName>
</protein>
<accession>A0ABU8NFW5</accession>
<dbReference type="EMBL" id="JBBEUB010000001">
    <property type="protein sequence ID" value="MEJ2901145.1"/>
    <property type="molecule type" value="Genomic_DNA"/>
</dbReference>
<dbReference type="PROSITE" id="PS51257">
    <property type="entry name" value="PROKAR_LIPOPROTEIN"/>
    <property type="match status" value="1"/>
</dbReference>
<keyword evidence="2" id="KW-1185">Reference proteome</keyword>
<dbReference type="RefSeq" id="WP_172663630.1">
    <property type="nucleotide sequence ID" value="NZ_JABMKW010000020.1"/>
</dbReference>